<evidence type="ECO:0000256" key="7">
    <source>
        <dbReference type="HAMAP-Rule" id="MF_00332"/>
    </source>
</evidence>
<dbReference type="InterPro" id="IPR018181">
    <property type="entry name" value="Heat_shock_70_CS"/>
</dbReference>
<dbReference type="KEGG" id="dph:EHF33_13070"/>
<evidence type="ECO:0000256" key="8">
    <source>
        <dbReference type="RuleBase" id="RU003322"/>
    </source>
</evidence>
<evidence type="ECO:0000313" key="10">
    <source>
        <dbReference type="EMBL" id="AZI43565.1"/>
    </source>
</evidence>
<dbReference type="Gene3D" id="3.30.420.40">
    <property type="match status" value="2"/>
</dbReference>
<dbReference type="PRINTS" id="PR00301">
    <property type="entry name" value="HEATSHOCK70"/>
</dbReference>
<dbReference type="PROSITE" id="PS00329">
    <property type="entry name" value="HSP70_2"/>
    <property type="match status" value="1"/>
</dbReference>
<reference evidence="10 11" key="1">
    <citation type="submission" date="2018-11" db="EMBL/GenBank/DDBJ databases">
        <title>Deinococcus shelandsis sp. nov., isolated from South Shetland Islands soil of Antarctica.</title>
        <authorList>
            <person name="Tian J."/>
        </authorList>
    </citation>
    <scope>NUCLEOTIDE SEQUENCE [LARGE SCALE GENOMIC DNA]</scope>
    <source>
        <strain evidence="10 11">S14-83T</strain>
    </source>
</reference>
<dbReference type="EMBL" id="CP034183">
    <property type="protein sequence ID" value="AZI43565.1"/>
    <property type="molecule type" value="Genomic_DNA"/>
</dbReference>
<dbReference type="OrthoDB" id="9766019at2"/>
<evidence type="ECO:0000313" key="11">
    <source>
        <dbReference type="Proteomes" id="UP000276417"/>
    </source>
</evidence>
<dbReference type="SUPFAM" id="SSF100920">
    <property type="entry name" value="Heat shock protein 70kD (HSP70), peptide-binding domain"/>
    <property type="match status" value="1"/>
</dbReference>
<dbReference type="GO" id="GO:0140662">
    <property type="term" value="F:ATP-dependent protein folding chaperone"/>
    <property type="evidence" value="ECO:0007669"/>
    <property type="project" value="InterPro"/>
</dbReference>
<dbReference type="Pfam" id="PF00012">
    <property type="entry name" value="HSP70"/>
    <property type="match status" value="1"/>
</dbReference>
<keyword evidence="3 7" id="KW-0547">Nucleotide-binding</keyword>
<dbReference type="Proteomes" id="UP000276417">
    <property type="component" value="Chromosome 1"/>
</dbReference>
<feature type="compositionally biased region" description="Gly residues" evidence="9">
    <location>
        <begin position="608"/>
        <end position="617"/>
    </location>
</feature>
<dbReference type="InterPro" id="IPR013126">
    <property type="entry name" value="Hsp_70_fam"/>
</dbReference>
<dbReference type="PANTHER" id="PTHR19375">
    <property type="entry name" value="HEAT SHOCK PROTEIN 70KDA"/>
    <property type="match status" value="1"/>
</dbReference>
<dbReference type="AlphaFoldDB" id="A0A3G8YF23"/>
<name>A0A3G8YF23_9DEIO</name>
<sequence>MPKAVGIDLGTTNSVIAVMEGGRPEVIVNAEGGRTTPSVVAYKGDERLVGQIARRQAALNPTATIFEAKRFIGRRWDEIGAEAERSPFKVKEGPGGSVRVEVGNQDLAPEQVSAEVLRKLVNDASAKLGEKIKDVVITVPAYFDNSQREATRQAGEIAGLNVLRVINEPTAAALAYGLERKGNETVLVFDLGGGTFDVTILELGDGVFEVKSTSGDTHLGGADFDQRIVNWLADEFKKEHNFDLRKDPQALQRLIETAEKAKIELSNASETSISLPFITFDPETRTPLHLERTLSRAKFEELTGDLLKRVRKPVEQALNDAKLDASKIDEVILVGGSTRIPAVKRIVKELTGKEPNESVNPDEAVALGAAVQAGIILGDSSLGDIVLVDVTPLTMGVEVKGGMIAPMITRNTPVPAKRTEIYTTADNNQPGVEINVLQGERPMANDNKSLGRFKLEGIPPMRAGQPQVEVTFDIDANGILNVTAKEKTSGKESSIRIENTTTLDKGDVDRMVREAEQNAATDKERREKVEKRNSLDSLRVQALQQLEENESADQGAKDKLKAAADAAEEAVRLDDDSKIADAQKVLEEELRTFMTANQNQPKNDGQDGPQGGAGAQGGVNMNKDDDVIDADFKPAE</sequence>
<dbReference type="Gene3D" id="3.90.640.10">
    <property type="entry name" value="Actin, Chain A, domain 4"/>
    <property type="match status" value="1"/>
</dbReference>
<evidence type="ECO:0000256" key="4">
    <source>
        <dbReference type="ARBA" id="ARBA00022840"/>
    </source>
</evidence>
<dbReference type="GO" id="GO:0005524">
    <property type="term" value="F:ATP binding"/>
    <property type="evidence" value="ECO:0007669"/>
    <property type="project" value="UniProtKB-UniRule"/>
</dbReference>
<dbReference type="SUPFAM" id="SSF53067">
    <property type="entry name" value="Actin-like ATPase domain"/>
    <property type="match status" value="2"/>
</dbReference>
<keyword evidence="4 7" id="KW-0067">ATP-binding</keyword>
<comment type="function">
    <text evidence="7">Acts as a chaperone.</text>
</comment>
<keyword evidence="6 7" id="KW-0143">Chaperone</keyword>
<evidence type="ECO:0000256" key="5">
    <source>
        <dbReference type="ARBA" id="ARBA00023016"/>
    </source>
</evidence>
<feature type="compositionally biased region" description="Basic and acidic residues" evidence="9">
    <location>
        <begin position="622"/>
        <end position="636"/>
    </location>
</feature>
<dbReference type="InterPro" id="IPR043129">
    <property type="entry name" value="ATPase_NBD"/>
</dbReference>
<dbReference type="FunFam" id="3.90.640.10:FF:000003">
    <property type="entry name" value="Molecular chaperone DnaK"/>
    <property type="match status" value="1"/>
</dbReference>
<evidence type="ECO:0000256" key="2">
    <source>
        <dbReference type="ARBA" id="ARBA00022553"/>
    </source>
</evidence>
<dbReference type="HAMAP" id="MF_00332">
    <property type="entry name" value="DnaK"/>
    <property type="match status" value="1"/>
</dbReference>
<evidence type="ECO:0000256" key="6">
    <source>
        <dbReference type="ARBA" id="ARBA00023186"/>
    </source>
</evidence>
<comment type="induction">
    <text evidence="7">By stress conditions e.g. heat shock.</text>
</comment>
<evidence type="ECO:0000256" key="9">
    <source>
        <dbReference type="SAM" id="MobiDB-lite"/>
    </source>
</evidence>
<dbReference type="RefSeq" id="WP_124872348.1">
    <property type="nucleotide sequence ID" value="NZ_CP034183.1"/>
</dbReference>
<keyword evidence="2 7" id="KW-0597">Phosphoprotein</keyword>
<feature type="modified residue" description="Phosphothreonine; by autocatalysis" evidence="7">
    <location>
        <position position="195"/>
    </location>
</feature>
<dbReference type="PROSITE" id="PS01036">
    <property type="entry name" value="HSP70_3"/>
    <property type="match status" value="1"/>
</dbReference>
<dbReference type="GO" id="GO:0051082">
    <property type="term" value="F:unfolded protein binding"/>
    <property type="evidence" value="ECO:0007669"/>
    <property type="project" value="InterPro"/>
</dbReference>
<dbReference type="CDD" id="cd10234">
    <property type="entry name" value="ASKHA_NBD_HSP70_DnaK-like"/>
    <property type="match status" value="1"/>
</dbReference>
<accession>A0A3G8YF23</accession>
<evidence type="ECO:0000256" key="1">
    <source>
        <dbReference type="ARBA" id="ARBA00007381"/>
    </source>
</evidence>
<organism evidence="10 11">
    <name type="scientific">Deinococcus psychrotolerans</name>
    <dbReference type="NCBI Taxonomy" id="2489213"/>
    <lineage>
        <taxon>Bacteria</taxon>
        <taxon>Thermotogati</taxon>
        <taxon>Deinococcota</taxon>
        <taxon>Deinococci</taxon>
        <taxon>Deinococcales</taxon>
        <taxon>Deinococcaceae</taxon>
        <taxon>Deinococcus</taxon>
    </lineage>
</organism>
<dbReference type="InterPro" id="IPR029047">
    <property type="entry name" value="HSP70_peptide-bd_sf"/>
</dbReference>
<dbReference type="FunFam" id="3.30.420.40:FF:000004">
    <property type="entry name" value="Molecular chaperone DnaK"/>
    <property type="match status" value="1"/>
</dbReference>
<dbReference type="Gene3D" id="2.60.34.10">
    <property type="entry name" value="Substrate Binding Domain Of DNAk, Chain A, domain 1"/>
    <property type="match status" value="1"/>
</dbReference>
<keyword evidence="5 7" id="KW-0346">Stress response</keyword>
<dbReference type="PROSITE" id="PS00297">
    <property type="entry name" value="HSP70_1"/>
    <property type="match status" value="1"/>
</dbReference>
<protein>
    <recommendedName>
        <fullName evidence="7">Chaperone protein DnaK</fullName>
    </recommendedName>
    <alternativeName>
        <fullName evidence="7">HSP70</fullName>
    </alternativeName>
    <alternativeName>
        <fullName evidence="7">Heat shock 70 kDa protein</fullName>
    </alternativeName>
    <alternativeName>
        <fullName evidence="7">Heat shock protein 70</fullName>
    </alternativeName>
</protein>
<dbReference type="FunFam" id="2.60.34.10:FF:000014">
    <property type="entry name" value="Chaperone protein DnaK HSP70"/>
    <property type="match status" value="1"/>
</dbReference>
<feature type="compositionally biased region" description="Polar residues" evidence="9">
    <location>
        <begin position="594"/>
        <end position="603"/>
    </location>
</feature>
<evidence type="ECO:0000256" key="3">
    <source>
        <dbReference type="ARBA" id="ARBA00022741"/>
    </source>
</evidence>
<dbReference type="NCBIfam" id="NF001413">
    <property type="entry name" value="PRK00290.1"/>
    <property type="match status" value="1"/>
</dbReference>
<proteinExistence type="evidence at transcript level"/>
<keyword evidence="11" id="KW-1185">Reference proteome</keyword>
<dbReference type="NCBIfam" id="TIGR02350">
    <property type="entry name" value="prok_dnaK"/>
    <property type="match status" value="1"/>
</dbReference>
<dbReference type="InterPro" id="IPR012725">
    <property type="entry name" value="Chaperone_DnaK"/>
</dbReference>
<gene>
    <name evidence="7 10" type="primary">dnaK</name>
    <name evidence="10" type="ORF">EHF33_13070</name>
</gene>
<feature type="region of interest" description="Disordered" evidence="9">
    <location>
        <begin position="591"/>
        <end position="636"/>
    </location>
</feature>
<comment type="similarity">
    <text evidence="1 7 8">Belongs to the heat shock protein 70 family.</text>
</comment>